<dbReference type="RefSeq" id="WP_083258907.1">
    <property type="nucleotide sequence ID" value="NZ_CP016070.1"/>
</dbReference>
<dbReference type="GO" id="GO:0006779">
    <property type="term" value="P:porphyrin-containing compound biosynthetic process"/>
    <property type="evidence" value="ECO:0007669"/>
    <property type="project" value="InterPro"/>
</dbReference>
<reference evidence="2 3" key="1">
    <citation type="submission" date="2016-06" db="EMBL/GenBank/DDBJ databases">
        <title>Discovery of anaerobic lithoheterotrophic haloarchaeon capable of sulfur respiration by hydrogen and formate.</title>
        <authorList>
            <person name="Sorokin D.Y."/>
            <person name="Kublanov I.V."/>
            <person name="Roman P."/>
            <person name="Sinninghe Damste J.S."/>
            <person name="Golyshin P.N."/>
            <person name="Rojo D."/>
            <person name="Ciordia S."/>
            <person name="Mena Md.C."/>
            <person name="Ferrer M."/>
            <person name="Smedile F."/>
            <person name="Messina E."/>
            <person name="La Cono V."/>
            <person name="Yakimov M.M."/>
        </authorList>
    </citation>
    <scope>NUCLEOTIDE SEQUENCE [LARGE SCALE GENOMIC DNA]</scope>
    <source>
        <strain evidence="2 3">HTSR1</strain>
    </source>
</reference>
<dbReference type="PANTHER" id="PTHR47099">
    <property type="entry name" value="METHYLCOBAMIDE:COM METHYLTRANSFERASE MTBA"/>
    <property type="match status" value="1"/>
</dbReference>
<organism evidence="2 3">
    <name type="scientific">Halodesulfurarchaeum formicicum</name>
    <dbReference type="NCBI Taxonomy" id="1873524"/>
    <lineage>
        <taxon>Archaea</taxon>
        <taxon>Methanobacteriati</taxon>
        <taxon>Methanobacteriota</taxon>
        <taxon>Stenosarchaea group</taxon>
        <taxon>Halobacteria</taxon>
        <taxon>Halobacteriales</taxon>
        <taxon>Halobacteriaceae</taxon>
        <taxon>Halodesulfurarchaeum</taxon>
    </lineage>
</organism>
<dbReference type="InterPro" id="IPR038071">
    <property type="entry name" value="UROD/MetE-like_sf"/>
</dbReference>
<name>A0A1D8S690_9EURY</name>
<dbReference type="PATRIC" id="fig|1855411.3.peg.1714"/>
<dbReference type="SUPFAM" id="SSF51726">
    <property type="entry name" value="UROD/MetE-like"/>
    <property type="match status" value="1"/>
</dbReference>
<proteinExistence type="predicted"/>
<dbReference type="STRING" id="1873524.HSR6_1775"/>
<feature type="domain" description="Uroporphyrinogen decarboxylase (URO-D)" evidence="1">
    <location>
        <begin position="230"/>
        <end position="429"/>
    </location>
</feature>
<dbReference type="PANTHER" id="PTHR47099:SF1">
    <property type="entry name" value="METHYLCOBAMIDE:COM METHYLTRANSFERASE MTBA"/>
    <property type="match status" value="1"/>
</dbReference>
<sequence length="431" mass="47583">MTDEMDVSLENWEQGVGIDFVDEEAREAYQKRAGRIATAIRGGTPDQIPTVLSATFYPVFHAGITPETAMNDAEALGDAFEQTITDLEPDGQQTTATLLPSAKMLDMLDYKLYAWPGDGASPTTGYQALEDDYMGPDQYEHFIQDPTDFWLREYIPEIVGELEGFRQLPKFTDLVEIPNIHLMALSFGLPEVQESLETLMEAGEEALRWHETVEGRAMGLVEQGYPRSFGGFAKAPYDVIADTLRGTHGASMDLKRNPDELLEATESLIPKMIDMGIRSAQGAGNPLVFMPLHKGADGFMSAEEFEEFYWGPLREVMEGLLDAGLVPWLFAEGGYNSRLDVIADQPEGNIVWQFDQTDMVDAKEILGDQVTIAGNVHSSLLNTQTPEEVTEYCEQLIDDVGPDGFILAPGVALDEAEPANVKAMIDAPKNR</sequence>
<dbReference type="Proteomes" id="UP000185608">
    <property type="component" value="Chromosome"/>
</dbReference>
<dbReference type="AlphaFoldDB" id="A0A1D8S690"/>
<evidence type="ECO:0000313" key="3">
    <source>
        <dbReference type="Proteomes" id="UP000185608"/>
    </source>
</evidence>
<protein>
    <submittedName>
        <fullName evidence="2">Uroporphyrinogen-III decarboxylase</fullName>
    </submittedName>
</protein>
<dbReference type="Gene3D" id="3.20.20.210">
    <property type="match status" value="1"/>
</dbReference>
<dbReference type="Pfam" id="PF01208">
    <property type="entry name" value="URO-D"/>
    <property type="match status" value="1"/>
</dbReference>
<evidence type="ECO:0000259" key="1">
    <source>
        <dbReference type="Pfam" id="PF01208"/>
    </source>
</evidence>
<dbReference type="InterPro" id="IPR000257">
    <property type="entry name" value="Uroporphyrinogen_deCOase"/>
</dbReference>
<dbReference type="EMBL" id="CP016070">
    <property type="protein sequence ID" value="AOW80876.1"/>
    <property type="molecule type" value="Genomic_DNA"/>
</dbReference>
<evidence type="ECO:0000313" key="2">
    <source>
        <dbReference type="EMBL" id="AOW80876.1"/>
    </source>
</evidence>
<gene>
    <name evidence="2" type="ORF">HTSR_1706</name>
</gene>
<dbReference type="InterPro" id="IPR052024">
    <property type="entry name" value="Methanogen_methyltrans"/>
</dbReference>
<accession>A0A1D8S690</accession>
<dbReference type="GO" id="GO:0004853">
    <property type="term" value="F:uroporphyrinogen decarboxylase activity"/>
    <property type="evidence" value="ECO:0007669"/>
    <property type="project" value="InterPro"/>
</dbReference>
<dbReference type="GeneID" id="29829693"/>
<dbReference type="KEGG" id="halh:HTSR_1706"/>